<gene>
    <name evidence="2" type="ordered locus">TP01_0382</name>
</gene>
<feature type="compositionally biased region" description="Polar residues" evidence="1">
    <location>
        <begin position="55"/>
        <end position="78"/>
    </location>
</feature>
<dbReference type="Proteomes" id="UP000001949">
    <property type="component" value="Unassembled WGS sequence"/>
</dbReference>
<dbReference type="EMBL" id="AAGK01000001">
    <property type="protein sequence ID" value="EAN33626.1"/>
    <property type="molecule type" value="Genomic_DNA"/>
</dbReference>
<dbReference type="VEuPathDB" id="PiroplasmaDB:TpMuguga_01g00382"/>
<protein>
    <submittedName>
        <fullName evidence="2">Uncharacterized protein</fullName>
    </submittedName>
</protein>
<feature type="compositionally biased region" description="Low complexity" evidence="1">
    <location>
        <begin position="194"/>
        <end position="204"/>
    </location>
</feature>
<proteinExistence type="predicted"/>
<feature type="compositionally biased region" description="Basic and acidic residues" evidence="1">
    <location>
        <begin position="40"/>
        <end position="49"/>
    </location>
</feature>
<feature type="region of interest" description="Disordered" evidence="1">
    <location>
        <begin position="504"/>
        <end position="525"/>
    </location>
</feature>
<dbReference type="eggNOG" id="ENOG502SPX1">
    <property type="taxonomic scope" value="Eukaryota"/>
</dbReference>
<evidence type="ECO:0000256" key="1">
    <source>
        <dbReference type="SAM" id="MobiDB-lite"/>
    </source>
</evidence>
<evidence type="ECO:0000313" key="2">
    <source>
        <dbReference type="EMBL" id="EAN33626.1"/>
    </source>
</evidence>
<dbReference type="InParanoid" id="Q4N8T2"/>
<feature type="region of interest" description="Disordered" evidence="1">
    <location>
        <begin position="189"/>
        <end position="225"/>
    </location>
</feature>
<dbReference type="KEGG" id="tpv:TP01_0382"/>
<dbReference type="OMA" id="YPSYHFI"/>
<feature type="compositionally biased region" description="Low complexity" evidence="1">
    <location>
        <begin position="505"/>
        <end position="521"/>
    </location>
</feature>
<evidence type="ECO:0000313" key="3">
    <source>
        <dbReference type="Proteomes" id="UP000001949"/>
    </source>
</evidence>
<accession>Q4N8T2</accession>
<organism evidence="2 3">
    <name type="scientific">Theileria parva</name>
    <name type="common">East coast fever infection agent</name>
    <dbReference type="NCBI Taxonomy" id="5875"/>
    <lineage>
        <taxon>Eukaryota</taxon>
        <taxon>Sar</taxon>
        <taxon>Alveolata</taxon>
        <taxon>Apicomplexa</taxon>
        <taxon>Aconoidasida</taxon>
        <taxon>Piroplasmida</taxon>
        <taxon>Theileriidae</taxon>
        <taxon>Theileria</taxon>
    </lineage>
</organism>
<reference evidence="2 3" key="1">
    <citation type="journal article" date="2005" name="Science">
        <title>Genome sequence of Theileria parva, a bovine pathogen that transforms lymphocytes.</title>
        <authorList>
            <person name="Gardner M.J."/>
            <person name="Bishop R."/>
            <person name="Shah T."/>
            <person name="de Villiers E.P."/>
            <person name="Carlton J.M."/>
            <person name="Hall N."/>
            <person name="Ren Q."/>
            <person name="Paulsen I.T."/>
            <person name="Pain A."/>
            <person name="Berriman M."/>
            <person name="Wilson R.J.M."/>
            <person name="Sato S."/>
            <person name="Ralph S.A."/>
            <person name="Mann D.J."/>
            <person name="Xiong Z."/>
            <person name="Shallom S.J."/>
            <person name="Weidman J."/>
            <person name="Jiang L."/>
            <person name="Lynn J."/>
            <person name="Weaver B."/>
            <person name="Shoaibi A."/>
            <person name="Domingo A.R."/>
            <person name="Wasawo D."/>
            <person name="Crabtree J."/>
            <person name="Wortman J.R."/>
            <person name="Haas B."/>
            <person name="Angiuoli S.V."/>
            <person name="Creasy T.H."/>
            <person name="Lu C."/>
            <person name="Suh B."/>
            <person name="Silva J.C."/>
            <person name="Utterback T.R."/>
            <person name="Feldblyum T.V."/>
            <person name="Pertea M."/>
            <person name="Allen J."/>
            <person name="Nierman W.C."/>
            <person name="Taracha E.L.N."/>
            <person name="Salzberg S.L."/>
            <person name="White O.R."/>
            <person name="Fitzhugh H.A."/>
            <person name="Morzaria S."/>
            <person name="Venter J.C."/>
            <person name="Fraser C.M."/>
            <person name="Nene V."/>
        </authorList>
    </citation>
    <scope>NUCLEOTIDE SEQUENCE [LARGE SCALE GENOMIC DNA]</scope>
    <source>
        <strain evidence="2 3">Muguga</strain>
    </source>
</reference>
<dbReference type="RefSeq" id="XP_765909.1">
    <property type="nucleotide sequence ID" value="XM_760816.1"/>
</dbReference>
<sequence>MDTKTLAPKRSVIYLSPYVRNSINETPYFYKNTSNDTNGDTDHRNDSRLVHSRKSISPTDSDKTSSTQPDDSPESNENGVKRGPGNSRRINREISNSWKKKVNKHIGGQFDQSKRLFVSALWAYLEIKDSAKVDSDKFNCFRLLFGPENTKHKLFNNCSKNLKSPNNLNNKKILNNNTNGNGNYIEEMEELTSDSKSSSTSSSDNEMESPILQNKSEDKPLVDSDKASKTPNFDYLLDKSYPLSFEFKLLKKCISFFESHGLVAKVRKLPPESFTDDSTTSRRTSRIPTITTTYPSYHFITRQRRHMIEQIMRSKSFLETEFNLHSDPRNSRSPFSLFEPHPKTLSYLQDVVSDLNDHDFTGLFISVSTEPFKSNTQFGMIKRTKLVAWSLVEILETNERCLKCIWVHPLISANGTTDLLRAFIPFIIMSSFSVRPPEIDFNHKMMFYSWLSDFDLFPRQALILLTSPYRFALEKHYDCSDRTQIHTCSTHSLYYNTYLYEHNSTDNPNSRSSSSSENYNSGDEDEYMDNMYKNYLGEYKSYISRDVKICQCHENPNWNDLEQVLFSCTEKTFLDSIPRWLQLIKRNRSVYLEYDIRKVITQETYEMETPQEIKIAEFAGLDNKHVQDLMANLYGSKWHQRFKQKYIKIFKSEEHTTKNHTQSDVEVVKIRRLSHS</sequence>
<feature type="region of interest" description="Disordered" evidence="1">
    <location>
        <begin position="29"/>
        <end position="93"/>
    </location>
</feature>
<comment type="caution">
    <text evidence="2">The sequence shown here is derived from an EMBL/GenBank/DDBJ whole genome shotgun (WGS) entry which is preliminary data.</text>
</comment>
<dbReference type="GeneID" id="3502492"/>
<keyword evidence="3" id="KW-1185">Reference proteome</keyword>
<dbReference type="AlphaFoldDB" id="Q4N8T2"/>
<name>Q4N8T2_THEPA</name>
<feature type="compositionally biased region" description="Polar residues" evidence="1">
    <location>
        <begin position="29"/>
        <end position="38"/>
    </location>
</feature>
<feature type="compositionally biased region" description="Basic and acidic residues" evidence="1">
    <location>
        <begin position="215"/>
        <end position="225"/>
    </location>
</feature>